<evidence type="ECO:0000313" key="3">
    <source>
        <dbReference type="EMBL" id="KAF2855306.1"/>
    </source>
</evidence>
<dbReference type="InterPro" id="IPR057962">
    <property type="entry name" value="SPT23_MGA2_DBD"/>
</dbReference>
<name>A0A6A7BIH4_9PLEO</name>
<protein>
    <recommendedName>
        <fullName evidence="2">SPT23/MGA2-like DNA-binding domain-containing protein</fullName>
    </recommendedName>
</protein>
<dbReference type="EMBL" id="MU006291">
    <property type="protein sequence ID" value="KAF2855306.1"/>
    <property type="molecule type" value="Genomic_DNA"/>
</dbReference>
<evidence type="ECO:0000259" key="2">
    <source>
        <dbReference type="Pfam" id="PF25603"/>
    </source>
</evidence>
<dbReference type="AlphaFoldDB" id="A0A6A7BIH4"/>
<organism evidence="3 4">
    <name type="scientific">Plenodomus tracheiphilus IPT5</name>
    <dbReference type="NCBI Taxonomy" id="1408161"/>
    <lineage>
        <taxon>Eukaryota</taxon>
        <taxon>Fungi</taxon>
        <taxon>Dikarya</taxon>
        <taxon>Ascomycota</taxon>
        <taxon>Pezizomycotina</taxon>
        <taxon>Dothideomycetes</taxon>
        <taxon>Pleosporomycetidae</taxon>
        <taxon>Pleosporales</taxon>
        <taxon>Pleosporineae</taxon>
        <taxon>Leptosphaeriaceae</taxon>
        <taxon>Plenodomus</taxon>
    </lineage>
</organism>
<feature type="domain" description="SPT23/MGA2-like DNA-binding" evidence="2">
    <location>
        <begin position="14"/>
        <end position="237"/>
    </location>
</feature>
<accession>A0A6A7BIH4</accession>
<gene>
    <name evidence="3" type="ORF">T440DRAFT_386701</name>
</gene>
<sequence>MDFRPKVSINLDRTKTRAETQIKTVLVVDPLPAGIQWVRFPRPTLSKSKQLASVEEIESNEKKDGTARVSLTLVLATAVEKPEGLERAYRRARGAEPTPRRPNTTPVTEIDKSDKCHPQNGGAVVICEGCKEREAKRYNRKKKRNAEEESEWNGYEDERIIMINEKEFKRWQDMDGDLEHTSEAKKVEFVMRITCYCRHQEDKSPVGYRVIFTFTDASDNLIAQEMSDIIQITDDHKNKENPAETLGPLTIPTGVQESVPTNYTVPMYDYSPTVYSAYSQPTTPVVPHTPGLSHGLPHSQSMFFPREAQYPRMPSAAVASQMPQQTGMGFSNGLSTAPTPQYATHQRGQSYFMPSMLSPKNDIAAQAGYPLQRPQSLDSFAQWNYQYSPQASYSQQIYTSQPPSRATSRPASPTWDQGRGAKKMRPQQFMFPEDDVEE</sequence>
<reference evidence="3" key="1">
    <citation type="submission" date="2020-01" db="EMBL/GenBank/DDBJ databases">
        <authorList>
            <consortium name="DOE Joint Genome Institute"/>
            <person name="Haridas S."/>
            <person name="Albert R."/>
            <person name="Binder M."/>
            <person name="Bloem J."/>
            <person name="Labutti K."/>
            <person name="Salamov A."/>
            <person name="Andreopoulos B."/>
            <person name="Baker S.E."/>
            <person name="Barry K."/>
            <person name="Bills G."/>
            <person name="Bluhm B.H."/>
            <person name="Cannon C."/>
            <person name="Castanera R."/>
            <person name="Culley D.E."/>
            <person name="Daum C."/>
            <person name="Ezra D."/>
            <person name="Gonzalez J.B."/>
            <person name="Henrissat B."/>
            <person name="Kuo A."/>
            <person name="Liang C."/>
            <person name="Lipzen A."/>
            <person name="Lutzoni F."/>
            <person name="Magnuson J."/>
            <person name="Mondo S."/>
            <person name="Nolan M."/>
            <person name="Ohm R."/>
            <person name="Pangilinan J."/>
            <person name="Park H.-J."/>
            <person name="Ramirez L."/>
            <person name="Alfaro M."/>
            <person name="Sun H."/>
            <person name="Tritt A."/>
            <person name="Yoshinaga Y."/>
            <person name="Zwiers L.-H."/>
            <person name="Turgeon B.G."/>
            <person name="Goodwin S.B."/>
            <person name="Spatafora J.W."/>
            <person name="Crous P.W."/>
            <person name="Grigoriev I.V."/>
        </authorList>
    </citation>
    <scope>NUCLEOTIDE SEQUENCE</scope>
    <source>
        <strain evidence="3">IPT5</strain>
    </source>
</reference>
<dbReference type="OrthoDB" id="71307at2759"/>
<feature type="compositionally biased region" description="Low complexity" evidence="1">
    <location>
        <begin position="394"/>
        <end position="414"/>
    </location>
</feature>
<dbReference type="Pfam" id="PF25603">
    <property type="entry name" value="SPT23_MGA2_DBD"/>
    <property type="match status" value="1"/>
</dbReference>
<feature type="region of interest" description="Disordered" evidence="1">
    <location>
        <begin position="90"/>
        <end position="117"/>
    </location>
</feature>
<feature type="region of interest" description="Disordered" evidence="1">
    <location>
        <begin position="394"/>
        <end position="438"/>
    </location>
</feature>
<proteinExistence type="predicted"/>
<evidence type="ECO:0000313" key="4">
    <source>
        <dbReference type="Proteomes" id="UP000799423"/>
    </source>
</evidence>
<keyword evidence="4" id="KW-1185">Reference proteome</keyword>
<evidence type="ECO:0000256" key="1">
    <source>
        <dbReference type="SAM" id="MobiDB-lite"/>
    </source>
</evidence>
<dbReference type="Proteomes" id="UP000799423">
    <property type="component" value="Unassembled WGS sequence"/>
</dbReference>